<feature type="transmembrane region" description="Helical" evidence="6">
    <location>
        <begin position="144"/>
        <end position="165"/>
    </location>
</feature>
<reference evidence="7" key="2">
    <citation type="submission" date="2024-06" db="UniProtKB">
        <authorList>
            <consortium name="EnsemblMetazoa"/>
        </authorList>
    </citation>
    <scope>IDENTIFICATION</scope>
</reference>
<dbReference type="InterPro" id="IPR051645">
    <property type="entry name" value="PER33/POM33_regulator"/>
</dbReference>
<evidence type="ECO:0000313" key="7">
    <source>
        <dbReference type="EnsemblMetazoa" id="XP_019857401.1"/>
    </source>
</evidence>
<keyword evidence="5 6" id="KW-0472">Membrane</keyword>
<evidence type="ECO:0000256" key="2">
    <source>
        <dbReference type="ARBA" id="ARBA00007322"/>
    </source>
</evidence>
<dbReference type="Proteomes" id="UP000007879">
    <property type="component" value="Unassembled WGS sequence"/>
</dbReference>
<dbReference type="Pfam" id="PF03661">
    <property type="entry name" value="TMEM33_Pom33"/>
    <property type="match status" value="1"/>
</dbReference>
<dbReference type="PANTHER" id="PTHR12703">
    <property type="entry name" value="TRANSMEMBRANE PROTEIN 33"/>
    <property type="match status" value="1"/>
</dbReference>
<evidence type="ECO:0000256" key="6">
    <source>
        <dbReference type="SAM" id="Phobius"/>
    </source>
</evidence>
<keyword evidence="3 6" id="KW-0812">Transmembrane</keyword>
<keyword evidence="8" id="KW-1185">Reference proteome</keyword>
<comment type="similarity">
    <text evidence="2">Belongs to the PER33/POM33 family.</text>
</comment>
<organism evidence="7 8">
    <name type="scientific">Amphimedon queenslandica</name>
    <name type="common">Sponge</name>
    <dbReference type="NCBI Taxonomy" id="400682"/>
    <lineage>
        <taxon>Eukaryota</taxon>
        <taxon>Metazoa</taxon>
        <taxon>Porifera</taxon>
        <taxon>Demospongiae</taxon>
        <taxon>Heteroscleromorpha</taxon>
        <taxon>Haplosclerida</taxon>
        <taxon>Niphatidae</taxon>
        <taxon>Amphimedon</taxon>
    </lineage>
</organism>
<gene>
    <name evidence="7" type="primary">109585713</name>
</gene>
<accession>A0AAN0JKU6</accession>
<dbReference type="GO" id="GO:0016020">
    <property type="term" value="C:membrane"/>
    <property type="evidence" value="ECO:0007669"/>
    <property type="project" value="UniProtKB-SubCell"/>
</dbReference>
<comment type="subcellular location">
    <subcellularLocation>
        <location evidence="1">Membrane</location>
        <topology evidence="1">Multi-pass membrane protein</topology>
    </subcellularLocation>
</comment>
<evidence type="ECO:0000256" key="1">
    <source>
        <dbReference type="ARBA" id="ARBA00004141"/>
    </source>
</evidence>
<evidence type="ECO:0008006" key="9">
    <source>
        <dbReference type="Google" id="ProtNLM"/>
    </source>
</evidence>
<protein>
    <recommendedName>
        <fullName evidence="9">Transmembrane protein 33</fullName>
    </recommendedName>
</protein>
<name>A0AAN0JKU6_AMPQE</name>
<proteinExistence type="inferred from homology"/>
<evidence type="ECO:0000256" key="4">
    <source>
        <dbReference type="ARBA" id="ARBA00022989"/>
    </source>
</evidence>
<dbReference type="GO" id="GO:0061024">
    <property type="term" value="P:membrane organization"/>
    <property type="evidence" value="ECO:0007669"/>
    <property type="project" value="TreeGrafter"/>
</dbReference>
<dbReference type="GO" id="GO:0005783">
    <property type="term" value="C:endoplasmic reticulum"/>
    <property type="evidence" value="ECO:0007669"/>
    <property type="project" value="TreeGrafter"/>
</dbReference>
<feature type="transmembrane region" description="Helical" evidence="6">
    <location>
        <begin position="83"/>
        <end position="100"/>
    </location>
</feature>
<evidence type="ECO:0000313" key="8">
    <source>
        <dbReference type="Proteomes" id="UP000007879"/>
    </source>
</evidence>
<dbReference type="PANTHER" id="PTHR12703:SF4">
    <property type="entry name" value="TRANSMEMBRANE PROTEIN 33"/>
    <property type="match status" value="1"/>
</dbReference>
<dbReference type="AlphaFoldDB" id="A0AAN0JKU6"/>
<evidence type="ECO:0000256" key="3">
    <source>
        <dbReference type="ARBA" id="ARBA00022692"/>
    </source>
</evidence>
<dbReference type="InterPro" id="IPR005344">
    <property type="entry name" value="TMEM33/Pom33"/>
</dbReference>
<reference evidence="8" key="1">
    <citation type="journal article" date="2010" name="Nature">
        <title>The Amphimedon queenslandica genome and the evolution of animal complexity.</title>
        <authorList>
            <person name="Srivastava M."/>
            <person name="Simakov O."/>
            <person name="Chapman J."/>
            <person name="Fahey B."/>
            <person name="Gauthier M.E."/>
            <person name="Mitros T."/>
            <person name="Richards G.S."/>
            <person name="Conaco C."/>
            <person name="Dacre M."/>
            <person name="Hellsten U."/>
            <person name="Larroux C."/>
            <person name="Putnam N.H."/>
            <person name="Stanke M."/>
            <person name="Adamska M."/>
            <person name="Darling A."/>
            <person name="Degnan S.M."/>
            <person name="Oakley T.H."/>
            <person name="Plachetzki D.C."/>
            <person name="Zhai Y."/>
            <person name="Adamski M."/>
            <person name="Calcino A."/>
            <person name="Cummins S.F."/>
            <person name="Goodstein D.M."/>
            <person name="Harris C."/>
            <person name="Jackson D.J."/>
            <person name="Leys S.P."/>
            <person name="Shu S."/>
            <person name="Woodcroft B.J."/>
            <person name="Vervoort M."/>
            <person name="Kosik K.S."/>
            <person name="Manning G."/>
            <person name="Degnan B.M."/>
            <person name="Rokhsar D.S."/>
        </authorList>
    </citation>
    <scope>NUCLEOTIDE SEQUENCE [LARGE SCALE GENOMIC DNA]</scope>
</reference>
<sequence length="232" mass="26719">MDNSLMDHVKANRSKSLQFLLRIITLTCGLLFILSGIIIQLNKRMTENQVSLVSRAFINLLVTEDSGHYVLYSFFFYNQYPNIIHLFPIVLYAFLGIARFMQEIHQLVSPSVASKLLVISRWASVNQSPVHRFIAYCEVFTFPIMLWEILAGHMFILAPLFYYNFLKMRYTSRRNGSVRMVFSELHTSACFIAAHRNCPTIISSVIYKMDSVISRLNPIVTTTTPPPPPRTE</sequence>
<evidence type="ECO:0000256" key="5">
    <source>
        <dbReference type="ARBA" id="ARBA00023136"/>
    </source>
</evidence>
<dbReference type="GO" id="GO:0071786">
    <property type="term" value="P:endoplasmic reticulum tubular network organization"/>
    <property type="evidence" value="ECO:0007669"/>
    <property type="project" value="TreeGrafter"/>
</dbReference>
<keyword evidence="4 6" id="KW-1133">Transmembrane helix</keyword>
<feature type="transmembrane region" description="Helical" evidence="6">
    <location>
        <begin position="20"/>
        <end position="41"/>
    </location>
</feature>
<dbReference type="EnsemblMetazoa" id="XM_020001842.1">
    <property type="protein sequence ID" value="XP_019857401.1"/>
    <property type="gene ID" value="LOC109585713"/>
</dbReference>